<dbReference type="PROSITE" id="PS01359">
    <property type="entry name" value="ZF_PHD_1"/>
    <property type="match status" value="1"/>
</dbReference>
<dbReference type="RefSeq" id="XP_012898038.1">
    <property type="nucleotide sequence ID" value="XM_013042584.1"/>
</dbReference>
<evidence type="ECO:0000256" key="2">
    <source>
        <dbReference type="ARBA" id="ARBA00022771"/>
    </source>
</evidence>
<evidence type="ECO:0000256" key="5">
    <source>
        <dbReference type="SAM" id="MobiDB-lite"/>
    </source>
</evidence>
<dbReference type="SUPFAM" id="SSF57903">
    <property type="entry name" value="FYVE/PHD zinc finger"/>
    <property type="match status" value="1"/>
</dbReference>
<dbReference type="InterPro" id="IPR019787">
    <property type="entry name" value="Znf_PHD-finger"/>
</dbReference>
<dbReference type="GO" id="GO:0000775">
    <property type="term" value="C:chromosome, centromeric region"/>
    <property type="evidence" value="ECO:0007669"/>
    <property type="project" value="TreeGrafter"/>
</dbReference>
<dbReference type="SMART" id="SM00249">
    <property type="entry name" value="PHD"/>
    <property type="match status" value="1"/>
</dbReference>
<evidence type="ECO:0000313" key="7">
    <source>
        <dbReference type="EMBL" id="CBK23990.2"/>
    </source>
</evidence>
<accession>D8M7F1</accession>
<proteinExistence type="predicted"/>
<dbReference type="EMBL" id="FN668672">
    <property type="protein sequence ID" value="CBK23990.2"/>
    <property type="molecule type" value="Genomic_DNA"/>
</dbReference>
<keyword evidence="1" id="KW-0479">Metal-binding</keyword>
<feature type="region of interest" description="Disordered" evidence="5">
    <location>
        <begin position="270"/>
        <end position="314"/>
    </location>
</feature>
<dbReference type="InterPro" id="IPR015216">
    <property type="entry name" value="SANTA"/>
</dbReference>
<dbReference type="GeneID" id="24922835"/>
<feature type="compositionally biased region" description="Basic and acidic residues" evidence="5">
    <location>
        <begin position="275"/>
        <end position="296"/>
    </location>
</feature>
<keyword evidence="2 4" id="KW-0863">Zinc-finger</keyword>
<evidence type="ECO:0000256" key="1">
    <source>
        <dbReference type="ARBA" id="ARBA00022723"/>
    </source>
</evidence>
<keyword evidence="3" id="KW-0862">Zinc</keyword>
<keyword evidence="8" id="KW-1185">Reference proteome</keyword>
<dbReference type="InParanoid" id="D8M7F1"/>
<evidence type="ECO:0000313" key="8">
    <source>
        <dbReference type="Proteomes" id="UP000008312"/>
    </source>
</evidence>
<dbReference type="InterPro" id="IPR013083">
    <property type="entry name" value="Znf_RING/FYVE/PHD"/>
</dbReference>
<protein>
    <recommendedName>
        <fullName evidence="6">PHD-type domain-containing protein</fullName>
    </recommendedName>
</protein>
<dbReference type="Proteomes" id="UP000008312">
    <property type="component" value="Unassembled WGS sequence"/>
</dbReference>
<organism evidence="7">
    <name type="scientific">Blastocystis hominis</name>
    <dbReference type="NCBI Taxonomy" id="12968"/>
    <lineage>
        <taxon>Eukaryota</taxon>
        <taxon>Sar</taxon>
        <taxon>Stramenopiles</taxon>
        <taxon>Bigyra</taxon>
        <taxon>Opalozoa</taxon>
        <taxon>Opalinata</taxon>
        <taxon>Blastocystidae</taxon>
        <taxon>Blastocystis</taxon>
    </lineage>
</organism>
<dbReference type="PANTHER" id="PTHR16124">
    <property type="entry name" value="MIS18-BINDING PROTEIN 1"/>
    <property type="match status" value="1"/>
</dbReference>
<dbReference type="GO" id="GO:0008270">
    <property type="term" value="F:zinc ion binding"/>
    <property type="evidence" value="ECO:0007669"/>
    <property type="project" value="UniProtKB-KW"/>
</dbReference>
<dbReference type="InterPro" id="IPR019786">
    <property type="entry name" value="Zinc_finger_PHD-type_CS"/>
</dbReference>
<dbReference type="InterPro" id="IPR001965">
    <property type="entry name" value="Znf_PHD"/>
</dbReference>
<name>D8M7F1_BLAHO</name>
<evidence type="ECO:0000256" key="4">
    <source>
        <dbReference type="PROSITE-ProRule" id="PRU00146"/>
    </source>
</evidence>
<dbReference type="InterPro" id="IPR011011">
    <property type="entry name" value="Znf_FYVE_PHD"/>
</dbReference>
<dbReference type="PANTHER" id="PTHR16124:SF3">
    <property type="entry name" value="MIS18-BINDING PROTEIN 1"/>
    <property type="match status" value="1"/>
</dbReference>
<dbReference type="Gene3D" id="3.30.40.10">
    <property type="entry name" value="Zinc/RING finger domain, C3HC4 (zinc finger)"/>
    <property type="match status" value="1"/>
</dbReference>
<dbReference type="PROSITE" id="PS50016">
    <property type="entry name" value="ZF_PHD_2"/>
    <property type="match status" value="1"/>
</dbReference>
<evidence type="ECO:0000259" key="6">
    <source>
        <dbReference type="PROSITE" id="PS50016"/>
    </source>
</evidence>
<dbReference type="Pfam" id="PF09133">
    <property type="entry name" value="SANTA"/>
    <property type="match status" value="1"/>
</dbReference>
<evidence type="ECO:0000256" key="3">
    <source>
        <dbReference type="ARBA" id="ARBA00022833"/>
    </source>
</evidence>
<feature type="domain" description="PHD-type" evidence="6">
    <location>
        <begin position="107"/>
        <end position="153"/>
    </location>
</feature>
<dbReference type="AlphaFoldDB" id="D8M7F1"/>
<sequence>MSDSFTNSEKEKVLESLVSPIKKQERRYSDFDAKNNEENSVVSLNSDNSLYCWYRCFLDRWDSKYSDSTDEESDITIGRKGELVLDDSMDEDSMQKVVIPLTQDVKPPFCYFCHGTEDLIKCTGGCGRSYHLRCIGMKMGKIETWKCRQCRGQALKSSNFHKKHCLREWYIRNAGVNVTGGVSLIIEGSNTLDNTVWRCSTVDHLLDATHFVTASGSIYCLIGAMSEVKTRENGFNEEVINSFRNGIPENWRDVILKHHVALSSIPVESSMKFQDPPKETESKVEEKEPLDRDVSKPKRQTKKRKGTEFRPPRMVVLDKPVEKVCIDEELNVPDDRKL</sequence>
<dbReference type="InterPro" id="IPR039110">
    <property type="entry name" value="KNL2-like"/>
</dbReference>
<dbReference type="OrthoDB" id="118550at2759"/>
<reference evidence="7" key="1">
    <citation type="submission" date="2010-02" db="EMBL/GenBank/DDBJ databases">
        <title>Sequencing and annotation of the Blastocystis hominis genome.</title>
        <authorList>
            <person name="Wincker P."/>
        </authorList>
    </citation>
    <scope>NUCLEOTIDE SEQUENCE</scope>
    <source>
        <strain evidence="7">Singapore isolate B</strain>
    </source>
</reference>
<gene>
    <name evidence="7" type="ORF">GSBLH_T00006711001</name>
</gene>